<dbReference type="EMBL" id="JAUSRA010000001">
    <property type="protein sequence ID" value="MDP9794408.1"/>
    <property type="molecule type" value="Genomic_DNA"/>
</dbReference>
<feature type="compositionally biased region" description="Basic and acidic residues" evidence="2">
    <location>
        <begin position="1"/>
        <end position="35"/>
    </location>
</feature>
<evidence type="ECO:0000256" key="1">
    <source>
        <dbReference type="ARBA" id="ARBA00009129"/>
    </source>
</evidence>
<comment type="similarity">
    <text evidence="1">Belongs to the UPF0337 (CsbD) family.</text>
</comment>
<dbReference type="InterPro" id="IPR008462">
    <property type="entry name" value="CsbD"/>
</dbReference>
<dbReference type="InterPro" id="IPR036629">
    <property type="entry name" value="YjbJ_sf"/>
</dbReference>
<evidence type="ECO:0000313" key="5">
    <source>
        <dbReference type="Proteomes" id="UP001240984"/>
    </source>
</evidence>
<dbReference type="Pfam" id="PF05532">
    <property type="entry name" value="CsbD"/>
    <property type="match status" value="1"/>
</dbReference>
<feature type="compositionally biased region" description="Low complexity" evidence="2">
    <location>
        <begin position="36"/>
        <end position="45"/>
    </location>
</feature>
<feature type="region of interest" description="Disordered" evidence="2">
    <location>
        <begin position="1"/>
        <end position="66"/>
    </location>
</feature>
<keyword evidence="5" id="KW-1185">Reference proteome</keyword>
<sequence>MSFTDKIRSKVDELKGETKEKAGDATDNPRLRAEGAAEATAARGRQAGEHVKDAARHVGDAFRGHR</sequence>
<comment type="caution">
    <text evidence="4">The sequence shown here is derived from an EMBL/GenBank/DDBJ whole genome shotgun (WGS) entry which is preliminary data.</text>
</comment>
<dbReference type="Gene3D" id="1.10.1470.10">
    <property type="entry name" value="YjbJ"/>
    <property type="match status" value="1"/>
</dbReference>
<dbReference type="SUPFAM" id="SSF69047">
    <property type="entry name" value="Hypothetical protein YjbJ"/>
    <property type="match status" value="1"/>
</dbReference>
<reference evidence="4 5" key="1">
    <citation type="submission" date="2023-07" db="EMBL/GenBank/DDBJ databases">
        <title>Sequencing the genomes of 1000 actinobacteria strains.</title>
        <authorList>
            <person name="Klenk H.-P."/>
        </authorList>
    </citation>
    <scope>NUCLEOTIDE SEQUENCE [LARGE SCALE GENOMIC DNA]</scope>
    <source>
        <strain evidence="4 5">DSM 44710</strain>
    </source>
</reference>
<name>A0ABT9MSJ4_9ACTN</name>
<gene>
    <name evidence="4" type="ORF">J2S43_002920</name>
</gene>
<dbReference type="Proteomes" id="UP001240984">
    <property type="component" value="Unassembled WGS sequence"/>
</dbReference>
<dbReference type="RefSeq" id="WP_306829553.1">
    <property type="nucleotide sequence ID" value="NZ_JAUSRA010000001.1"/>
</dbReference>
<proteinExistence type="inferred from homology"/>
<protein>
    <submittedName>
        <fullName evidence="4">Uncharacterized protein YjbJ (UPF0337 family)</fullName>
    </submittedName>
</protein>
<evidence type="ECO:0000313" key="4">
    <source>
        <dbReference type="EMBL" id="MDP9794408.1"/>
    </source>
</evidence>
<feature type="domain" description="CsbD-like" evidence="3">
    <location>
        <begin position="5"/>
        <end position="57"/>
    </location>
</feature>
<evidence type="ECO:0000256" key="2">
    <source>
        <dbReference type="SAM" id="MobiDB-lite"/>
    </source>
</evidence>
<feature type="compositionally biased region" description="Basic and acidic residues" evidence="2">
    <location>
        <begin position="46"/>
        <end position="66"/>
    </location>
</feature>
<organism evidence="4 5">
    <name type="scientific">Catenuloplanes nepalensis</name>
    <dbReference type="NCBI Taxonomy" id="587533"/>
    <lineage>
        <taxon>Bacteria</taxon>
        <taxon>Bacillati</taxon>
        <taxon>Actinomycetota</taxon>
        <taxon>Actinomycetes</taxon>
        <taxon>Micromonosporales</taxon>
        <taxon>Micromonosporaceae</taxon>
        <taxon>Catenuloplanes</taxon>
    </lineage>
</organism>
<evidence type="ECO:0000259" key="3">
    <source>
        <dbReference type="Pfam" id="PF05532"/>
    </source>
</evidence>
<accession>A0ABT9MSJ4</accession>